<gene>
    <name evidence="1" type="ORF">PDJAM_G00145660</name>
</gene>
<proteinExistence type="predicted"/>
<organism evidence="1 2">
    <name type="scientific">Pangasius djambal</name>
    <dbReference type="NCBI Taxonomy" id="1691987"/>
    <lineage>
        <taxon>Eukaryota</taxon>
        <taxon>Metazoa</taxon>
        <taxon>Chordata</taxon>
        <taxon>Craniata</taxon>
        <taxon>Vertebrata</taxon>
        <taxon>Euteleostomi</taxon>
        <taxon>Actinopterygii</taxon>
        <taxon>Neopterygii</taxon>
        <taxon>Teleostei</taxon>
        <taxon>Ostariophysi</taxon>
        <taxon>Siluriformes</taxon>
        <taxon>Pangasiidae</taxon>
        <taxon>Pangasius</taxon>
    </lineage>
</organism>
<accession>A0ACC5ZFH4</accession>
<dbReference type="Proteomes" id="UP000830395">
    <property type="component" value="Chromosome 24"/>
</dbReference>
<name>A0ACC5ZFH4_9TELE</name>
<protein>
    <submittedName>
        <fullName evidence="1">Uncharacterized protein</fullName>
    </submittedName>
</protein>
<keyword evidence="2" id="KW-1185">Reference proteome</keyword>
<evidence type="ECO:0000313" key="1">
    <source>
        <dbReference type="EMBL" id="MCJ8746784.1"/>
    </source>
</evidence>
<evidence type="ECO:0000313" key="2">
    <source>
        <dbReference type="Proteomes" id="UP000830395"/>
    </source>
</evidence>
<comment type="caution">
    <text evidence="1">The sequence shown here is derived from an EMBL/GenBank/DDBJ whole genome shotgun (WGS) entry which is preliminary data.</text>
</comment>
<reference evidence="1" key="1">
    <citation type="submission" date="2020-02" db="EMBL/GenBank/DDBJ databases">
        <title>Genome sequencing of the panga catfish, Pangasius djambal.</title>
        <authorList>
            <person name="Wen M."/>
            <person name="Zahm M."/>
            <person name="Roques C."/>
            <person name="Cabau C."/>
            <person name="Klopp C."/>
            <person name="Donnadieu C."/>
            <person name="Jouanno E."/>
            <person name="Avarre J.-C."/>
            <person name="Campet M."/>
            <person name="Ha T."/>
            <person name="Dugue R."/>
            <person name="Lampietro C."/>
            <person name="Louis A."/>
            <person name="Herpin A."/>
            <person name="Echchiki A."/>
            <person name="Berthelot C."/>
            <person name="Parey E."/>
            <person name="Roest-Crollius H."/>
            <person name="Braasch I."/>
            <person name="Postlethwait J.H."/>
            <person name="Bobe J."/>
            <person name="Montfort J."/>
            <person name="Bouchez O."/>
            <person name="Begum T."/>
            <person name="Schartl M."/>
            <person name="Gustiano R."/>
            <person name="Guiguen Y."/>
        </authorList>
    </citation>
    <scope>NUCLEOTIDE SEQUENCE</scope>
    <source>
        <strain evidence="1">Pdj_M5554</strain>
    </source>
</reference>
<dbReference type="EMBL" id="CM040998">
    <property type="protein sequence ID" value="MCJ8746784.1"/>
    <property type="molecule type" value="Genomic_DNA"/>
</dbReference>
<sequence>MSCGISQEAVISNVKFVHSPFTLSLIATPPYIKPSLPYNIRVLVKDPLGESVRGVRVKARAIVTNNNNEQEYLKFQGHQNEITQTSTNDGIAYFVCNIPHNAERAEFTFETDDYKYPPVSQAQLKLSTVAYKSVNKRYLYISLPSHASAFEVDDYASININFYYRDYLPLKTFSYQIISKGKVVKFATVERVTDTVQSINFKVTSNMVPSARLLVYYILSGEQRAELVADSVWFNVKARCVNNLEVNLAAQGKDYKPKDKLTLSVKTKSANEKSLVALSAVDTALYNLRANDKDPLNKVLQQFEHSDLGCGGGGGRNNADVFSRTGLTFLTNANVEAFNTDDTCTAVVRSKRSTLSVTEMQEYANKYNQYKPCCLEGMNTRLALDTCLSATKKFLTPYKQCKKAFLECCNFAEKHQQENGGPVLPHSPAFTFGTPSPAVPTERSNLSLNERFEEYAKKYDDYKSCCLQGTNSSLSLESCWDRSSKLQNNDELCKIAFHECCIFAERHRKEDESMLTLGHSGILCLLGIRKTLVPGL</sequence>